<organism evidence="6 7">
    <name type="scientific">Blautia obeum A2-162</name>
    <dbReference type="NCBI Taxonomy" id="657314"/>
    <lineage>
        <taxon>Bacteria</taxon>
        <taxon>Bacillati</taxon>
        <taxon>Bacillota</taxon>
        <taxon>Clostridia</taxon>
        <taxon>Lachnospirales</taxon>
        <taxon>Lachnospiraceae</taxon>
        <taxon>Blautia</taxon>
    </lineage>
</organism>
<evidence type="ECO:0000256" key="4">
    <source>
        <dbReference type="SAM" id="SignalP"/>
    </source>
</evidence>
<dbReference type="KEGG" id="rob:CK5_32930"/>
<dbReference type="PANTHER" id="PTHR46847:SF1">
    <property type="entry name" value="D-ALLOSE-BINDING PERIPLASMIC PROTEIN-RELATED"/>
    <property type="match status" value="1"/>
</dbReference>
<name>D4LUN7_9FIRM</name>
<dbReference type="Pfam" id="PF13407">
    <property type="entry name" value="Peripla_BP_4"/>
    <property type="match status" value="1"/>
</dbReference>
<dbReference type="SUPFAM" id="SSF53822">
    <property type="entry name" value="Periplasmic binding protein-like I"/>
    <property type="match status" value="1"/>
</dbReference>
<reference evidence="6 7" key="1">
    <citation type="submission" date="2010-03" db="EMBL/GenBank/DDBJ databases">
        <title>The genome sequence of Ruminococcus obeum A2-162.</title>
        <authorList>
            <consortium name="metaHIT consortium -- http://www.metahit.eu/"/>
            <person name="Pajon A."/>
            <person name="Turner K."/>
            <person name="Parkhill J."/>
            <person name="Duncan S."/>
            <person name="Flint H."/>
        </authorList>
    </citation>
    <scope>NUCLEOTIDE SEQUENCE [LARGE SCALE GENOMIC DNA]</scope>
    <source>
        <strain evidence="6 7">A2-162</strain>
    </source>
</reference>
<dbReference type="AlphaFoldDB" id="D4LUN7"/>
<protein>
    <submittedName>
        <fullName evidence="6">ABC-type sugar transport system, periplasmic component</fullName>
    </submittedName>
</protein>
<evidence type="ECO:0000313" key="7">
    <source>
        <dbReference type="Proteomes" id="UP000008955"/>
    </source>
</evidence>
<evidence type="ECO:0000256" key="3">
    <source>
        <dbReference type="ARBA" id="ARBA00022729"/>
    </source>
</evidence>
<dbReference type="CDD" id="cd19997">
    <property type="entry name" value="PBP1_ABC_sugar_binding-like"/>
    <property type="match status" value="1"/>
</dbReference>
<dbReference type="PANTHER" id="PTHR46847">
    <property type="entry name" value="D-ALLOSE-BINDING PERIPLASMIC PROTEIN-RELATED"/>
    <property type="match status" value="1"/>
</dbReference>
<keyword evidence="6" id="KW-0813">Transport</keyword>
<sequence length="352" mass="37727">MKVKKMMSVLMAATMGMMIVSSGSMVYAATEDNANRGEGYVIGFSQSDNGNGYRQTVEAMLRDTSAKLVEDGYLAEDLIFAEANGDISTQVQQINDFILQGVDAIVIEPGSGNALDGAIQKASDAGIPCVIVNDGPVSSEAELCYQINYNWDEITGTITKYICDLLGGEGKVIELRGMAGTESDELMHQGVVDVLADYPDIEVVSEIYTNWNGSEAQQQLASVLPTLDHVDAIITQGGDSYAAVQALLAAGYTEDDLPIVAGDCRGSFLNWWANEAPEGYDTISASANPFNPSAGLYAAIDILDGKDVPNVMIHPVGIVTKDDVDQYENVGADEVGCPTYDWDWVRSELEAQ</sequence>
<proteinExistence type="inferred from homology"/>
<reference evidence="6 7" key="2">
    <citation type="submission" date="2010-03" db="EMBL/GenBank/DDBJ databases">
        <authorList>
            <person name="Pajon A."/>
        </authorList>
    </citation>
    <scope>NUCLEOTIDE SEQUENCE [LARGE SCALE GENOMIC DNA]</scope>
    <source>
        <strain evidence="6 7">A2-162</strain>
    </source>
</reference>
<keyword evidence="3 4" id="KW-0732">Signal</keyword>
<dbReference type="HOGENOM" id="CLU_037628_3_9_9"/>
<dbReference type="InterPro" id="IPR025997">
    <property type="entry name" value="SBP_2_dom"/>
</dbReference>
<evidence type="ECO:0000259" key="5">
    <source>
        <dbReference type="Pfam" id="PF13407"/>
    </source>
</evidence>
<evidence type="ECO:0000256" key="2">
    <source>
        <dbReference type="ARBA" id="ARBA00007639"/>
    </source>
</evidence>
<dbReference type="GO" id="GO:0030246">
    <property type="term" value="F:carbohydrate binding"/>
    <property type="evidence" value="ECO:0007669"/>
    <property type="project" value="UniProtKB-ARBA"/>
</dbReference>
<dbReference type="Gene3D" id="3.40.50.2300">
    <property type="match status" value="2"/>
</dbReference>
<dbReference type="EMBL" id="FP929054">
    <property type="protein sequence ID" value="CBL24495.1"/>
    <property type="molecule type" value="Genomic_DNA"/>
</dbReference>
<gene>
    <name evidence="6" type="ORF">CK5_32930</name>
</gene>
<keyword evidence="7" id="KW-1185">Reference proteome</keyword>
<evidence type="ECO:0000313" key="6">
    <source>
        <dbReference type="EMBL" id="CBL24495.1"/>
    </source>
</evidence>
<dbReference type="PATRIC" id="fig|657314.3.peg.3185"/>
<evidence type="ECO:0000256" key="1">
    <source>
        <dbReference type="ARBA" id="ARBA00004196"/>
    </source>
</evidence>
<accession>D4LUN7</accession>
<comment type="similarity">
    <text evidence="2">Belongs to the bacterial solute-binding protein 2 family.</text>
</comment>
<feature type="domain" description="Periplasmic binding protein" evidence="5">
    <location>
        <begin position="42"/>
        <end position="306"/>
    </location>
</feature>
<dbReference type="GO" id="GO:0030313">
    <property type="term" value="C:cell envelope"/>
    <property type="evidence" value="ECO:0007669"/>
    <property type="project" value="UniProtKB-SubCell"/>
</dbReference>
<feature type="signal peptide" evidence="4">
    <location>
        <begin position="1"/>
        <end position="28"/>
    </location>
</feature>
<dbReference type="Proteomes" id="UP000008955">
    <property type="component" value="Chromosome"/>
</dbReference>
<feature type="chain" id="PRO_5003061234" evidence="4">
    <location>
        <begin position="29"/>
        <end position="352"/>
    </location>
</feature>
<dbReference type="RefSeq" id="WP_015543247.1">
    <property type="nucleotide sequence ID" value="NC_021022.1"/>
</dbReference>
<comment type="subcellular location">
    <subcellularLocation>
        <location evidence="1">Cell envelope</location>
    </subcellularLocation>
</comment>
<dbReference type="InterPro" id="IPR028082">
    <property type="entry name" value="Peripla_BP_I"/>
</dbReference>
<keyword evidence="6" id="KW-0762">Sugar transport</keyword>